<evidence type="ECO:0000256" key="4">
    <source>
        <dbReference type="ARBA" id="ARBA00022989"/>
    </source>
</evidence>
<feature type="domain" description="EamA" evidence="7">
    <location>
        <begin position="11"/>
        <end position="141"/>
    </location>
</feature>
<proteinExistence type="inferred from homology"/>
<evidence type="ECO:0000256" key="3">
    <source>
        <dbReference type="ARBA" id="ARBA00022692"/>
    </source>
</evidence>
<evidence type="ECO:0000256" key="1">
    <source>
        <dbReference type="ARBA" id="ARBA00004141"/>
    </source>
</evidence>
<dbReference type="Proteomes" id="UP000675880">
    <property type="component" value="Unassembled WGS sequence"/>
</dbReference>
<evidence type="ECO:0000256" key="5">
    <source>
        <dbReference type="ARBA" id="ARBA00023136"/>
    </source>
</evidence>
<comment type="caution">
    <text evidence="8">The sequence shown here is derived from an EMBL/GenBank/DDBJ whole genome shotgun (WGS) entry which is preliminary data.</text>
</comment>
<dbReference type="EMBL" id="CAJNBJ010000001">
    <property type="protein sequence ID" value="CAE6691891.1"/>
    <property type="molecule type" value="Genomic_DNA"/>
</dbReference>
<feature type="transmembrane region" description="Helical" evidence="6">
    <location>
        <begin position="253"/>
        <end position="270"/>
    </location>
</feature>
<keyword evidence="5 6" id="KW-0472">Membrane</keyword>
<feature type="transmembrane region" description="Helical" evidence="6">
    <location>
        <begin position="184"/>
        <end position="203"/>
    </location>
</feature>
<dbReference type="RefSeq" id="WP_213040177.1">
    <property type="nucleotide sequence ID" value="NZ_CAJNBJ010000001.1"/>
</dbReference>
<protein>
    <submittedName>
        <fullName evidence="8">Permease of the drug/metabolite transporter (DMT) superfamily</fullName>
    </submittedName>
</protein>
<feature type="transmembrane region" description="Helical" evidence="6">
    <location>
        <begin position="70"/>
        <end position="91"/>
    </location>
</feature>
<evidence type="ECO:0000313" key="8">
    <source>
        <dbReference type="EMBL" id="CAE6691891.1"/>
    </source>
</evidence>
<comment type="subcellular location">
    <subcellularLocation>
        <location evidence="1">Membrane</location>
        <topology evidence="1">Multi-pass membrane protein</topology>
    </subcellularLocation>
</comment>
<dbReference type="InterPro" id="IPR000620">
    <property type="entry name" value="EamA_dom"/>
</dbReference>
<feature type="domain" description="EamA" evidence="7">
    <location>
        <begin position="155"/>
        <end position="292"/>
    </location>
</feature>
<keyword evidence="3 6" id="KW-0812">Transmembrane</keyword>
<dbReference type="Pfam" id="PF00892">
    <property type="entry name" value="EamA"/>
    <property type="match status" value="2"/>
</dbReference>
<dbReference type="PANTHER" id="PTHR32322:SF2">
    <property type="entry name" value="EAMA DOMAIN-CONTAINING PROTEIN"/>
    <property type="match status" value="1"/>
</dbReference>
<evidence type="ECO:0000313" key="9">
    <source>
        <dbReference type="Proteomes" id="UP000675880"/>
    </source>
</evidence>
<keyword evidence="4 6" id="KW-1133">Transmembrane helix</keyword>
<evidence type="ECO:0000256" key="6">
    <source>
        <dbReference type="SAM" id="Phobius"/>
    </source>
</evidence>
<accession>A0ABM8QE33</accession>
<name>A0ABM8QE33_9BACT</name>
<organism evidence="8 9">
    <name type="scientific">Nitrospira defluvii</name>
    <dbReference type="NCBI Taxonomy" id="330214"/>
    <lineage>
        <taxon>Bacteria</taxon>
        <taxon>Pseudomonadati</taxon>
        <taxon>Nitrospirota</taxon>
        <taxon>Nitrospiria</taxon>
        <taxon>Nitrospirales</taxon>
        <taxon>Nitrospiraceae</taxon>
        <taxon>Nitrospira</taxon>
    </lineage>
</organism>
<feature type="transmembrane region" description="Helical" evidence="6">
    <location>
        <begin position="154"/>
        <end position="172"/>
    </location>
</feature>
<reference evidence="8 9" key="1">
    <citation type="submission" date="2021-02" db="EMBL/GenBank/DDBJ databases">
        <authorList>
            <person name="Han P."/>
        </authorList>
    </citation>
    <scope>NUCLEOTIDE SEQUENCE [LARGE SCALE GENOMIC DNA]</scope>
    <source>
        <strain evidence="8">Candidatus Nitrospira sp. ZN2</strain>
    </source>
</reference>
<evidence type="ECO:0000256" key="2">
    <source>
        <dbReference type="ARBA" id="ARBA00007362"/>
    </source>
</evidence>
<keyword evidence="9" id="KW-1185">Reference proteome</keyword>
<feature type="transmembrane region" description="Helical" evidence="6">
    <location>
        <begin position="97"/>
        <end position="118"/>
    </location>
</feature>
<feature type="transmembrane region" description="Helical" evidence="6">
    <location>
        <begin position="125"/>
        <end position="142"/>
    </location>
</feature>
<sequence length="303" mass="31398">MDRPSAPAAYAALTTSALVWGGSIVGQKLALGAFSAVETSLLRGLGALAILIPLWWWTEGGRTTLTARDLKWLSLLGLGVLGNHLLTLFGLRYVGAATAGVIIGASPAITALLSSLLVRDVPFKTVAGGCAVSFAGVALVSGVGGDAPSGENPWLGGILVLLGLVSWALYSIGGRQVMERLTPLTVNWTTLFLSLMLQIPLLWTDQKLLVTGMSVVPLSGWLALGYLIVFATALGQQAWLYGVQGVGPSRAGVFVNLIPVSALLLSALILGEAIGVREVVGIALILAGVWLVGRQSARLKGRG</sequence>
<dbReference type="PANTHER" id="PTHR32322">
    <property type="entry name" value="INNER MEMBRANE TRANSPORTER"/>
    <property type="match status" value="1"/>
</dbReference>
<comment type="similarity">
    <text evidence="2">Belongs to the EamA transporter family.</text>
</comment>
<dbReference type="InterPro" id="IPR050638">
    <property type="entry name" value="AA-Vitamin_Transporters"/>
</dbReference>
<evidence type="ECO:0000259" key="7">
    <source>
        <dbReference type="Pfam" id="PF00892"/>
    </source>
</evidence>
<feature type="transmembrane region" description="Helical" evidence="6">
    <location>
        <begin position="276"/>
        <end position="293"/>
    </location>
</feature>
<dbReference type="InterPro" id="IPR037185">
    <property type="entry name" value="EmrE-like"/>
</dbReference>
<dbReference type="SUPFAM" id="SSF103481">
    <property type="entry name" value="Multidrug resistance efflux transporter EmrE"/>
    <property type="match status" value="2"/>
</dbReference>
<gene>
    <name evidence="8" type="ORF">NSPZN2_10261</name>
</gene>
<feature type="transmembrane region" description="Helical" evidence="6">
    <location>
        <begin position="40"/>
        <end position="58"/>
    </location>
</feature>